<organism evidence="4 5">
    <name type="scientific">Stegodyphus mimosarum</name>
    <name type="common">African social velvet spider</name>
    <dbReference type="NCBI Taxonomy" id="407821"/>
    <lineage>
        <taxon>Eukaryota</taxon>
        <taxon>Metazoa</taxon>
        <taxon>Ecdysozoa</taxon>
        <taxon>Arthropoda</taxon>
        <taxon>Chelicerata</taxon>
        <taxon>Arachnida</taxon>
        <taxon>Araneae</taxon>
        <taxon>Araneomorphae</taxon>
        <taxon>Entelegynae</taxon>
        <taxon>Eresoidea</taxon>
        <taxon>Eresidae</taxon>
        <taxon>Stegodyphus</taxon>
    </lineage>
</organism>
<dbReference type="GO" id="GO:0004568">
    <property type="term" value="F:chitinase activity"/>
    <property type="evidence" value="ECO:0007669"/>
    <property type="project" value="TreeGrafter"/>
</dbReference>
<dbReference type="InterPro" id="IPR001223">
    <property type="entry name" value="Glyco_hydro18_cat"/>
</dbReference>
<name>A0A087UKJ4_STEMI</name>
<dbReference type="InterPro" id="IPR017853">
    <property type="entry name" value="GH"/>
</dbReference>
<dbReference type="AlphaFoldDB" id="A0A087UKJ4"/>
<dbReference type="PANTHER" id="PTHR11177">
    <property type="entry name" value="CHITINASE"/>
    <property type="match status" value="1"/>
</dbReference>
<dbReference type="GO" id="GO:0008061">
    <property type="term" value="F:chitin binding"/>
    <property type="evidence" value="ECO:0007669"/>
    <property type="project" value="InterPro"/>
</dbReference>
<dbReference type="GO" id="GO:0006032">
    <property type="term" value="P:chitin catabolic process"/>
    <property type="evidence" value="ECO:0007669"/>
    <property type="project" value="TreeGrafter"/>
</dbReference>
<dbReference type="InterPro" id="IPR029070">
    <property type="entry name" value="Chitinase_insertion_sf"/>
</dbReference>
<feature type="non-terminal residue" evidence="4">
    <location>
        <position position="482"/>
    </location>
</feature>
<accession>A0A087UKJ4</accession>
<dbReference type="InterPro" id="IPR050314">
    <property type="entry name" value="Glycosyl_Hydrlase_18"/>
</dbReference>
<feature type="domain" description="GH18" evidence="3">
    <location>
        <begin position="34"/>
        <end position="396"/>
    </location>
</feature>
<keyword evidence="5" id="KW-1185">Reference proteome</keyword>
<dbReference type="SMART" id="SM00636">
    <property type="entry name" value="Glyco_18"/>
    <property type="match status" value="1"/>
</dbReference>
<proteinExistence type="predicted"/>
<evidence type="ECO:0000313" key="4">
    <source>
        <dbReference type="EMBL" id="KFM77883.1"/>
    </source>
</evidence>
<dbReference type="Gene3D" id="3.20.20.80">
    <property type="entry name" value="Glycosidases"/>
    <property type="match status" value="1"/>
</dbReference>
<feature type="signal peptide" evidence="2">
    <location>
        <begin position="1"/>
        <end position="21"/>
    </location>
</feature>
<dbReference type="OrthoDB" id="6430753at2759"/>
<dbReference type="FunFam" id="3.10.50.10:FF:000001">
    <property type="entry name" value="Chitinase 3-like 1"/>
    <property type="match status" value="1"/>
</dbReference>
<gene>
    <name evidence="4" type="ORF">X975_19085</name>
</gene>
<dbReference type="PANTHER" id="PTHR11177:SF360">
    <property type="entry name" value="CHITINASE 4-RELATED"/>
    <property type="match status" value="1"/>
</dbReference>
<dbReference type="STRING" id="407821.A0A087UKJ4"/>
<evidence type="ECO:0000313" key="5">
    <source>
        <dbReference type="Proteomes" id="UP000054359"/>
    </source>
</evidence>
<reference evidence="4 5" key="1">
    <citation type="submission" date="2013-11" db="EMBL/GenBank/DDBJ databases">
        <title>Genome sequencing of Stegodyphus mimosarum.</title>
        <authorList>
            <person name="Bechsgaard J."/>
        </authorList>
    </citation>
    <scope>NUCLEOTIDE SEQUENCE [LARGE SCALE GENOMIC DNA]</scope>
</reference>
<dbReference type="SUPFAM" id="SSF54556">
    <property type="entry name" value="Chitinase insertion domain"/>
    <property type="match status" value="1"/>
</dbReference>
<dbReference type="PROSITE" id="PS51910">
    <property type="entry name" value="GH18_2"/>
    <property type="match status" value="1"/>
</dbReference>
<dbReference type="OMA" id="SNVDWTM"/>
<dbReference type="GO" id="GO:0005576">
    <property type="term" value="C:extracellular region"/>
    <property type="evidence" value="ECO:0007669"/>
    <property type="project" value="TreeGrafter"/>
</dbReference>
<dbReference type="SUPFAM" id="SSF51445">
    <property type="entry name" value="(Trans)glycosidases"/>
    <property type="match status" value="1"/>
</dbReference>
<dbReference type="InterPro" id="IPR011583">
    <property type="entry name" value="Chitinase_II/V-like_cat"/>
</dbReference>
<dbReference type="EMBL" id="KK120260">
    <property type="protein sequence ID" value="KFM77883.1"/>
    <property type="molecule type" value="Genomic_DNA"/>
</dbReference>
<dbReference type="Proteomes" id="UP000054359">
    <property type="component" value="Unassembled WGS sequence"/>
</dbReference>
<keyword evidence="1" id="KW-1015">Disulfide bond</keyword>
<dbReference type="Gene3D" id="3.10.50.10">
    <property type="match status" value="1"/>
</dbReference>
<keyword evidence="2" id="KW-0732">Signal</keyword>
<feature type="chain" id="PRO_5001830600" evidence="2">
    <location>
        <begin position="22"/>
        <end position="482"/>
    </location>
</feature>
<dbReference type="Pfam" id="PF00704">
    <property type="entry name" value="Glyco_hydro_18"/>
    <property type="match status" value="1"/>
</dbReference>
<protein>
    <submittedName>
        <fullName evidence="4">Putative chitinase 3</fullName>
    </submittedName>
</protein>
<evidence type="ECO:0000256" key="2">
    <source>
        <dbReference type="SAM" id="SignalP"/>
    </source>
</evidence>
<evidence type="ECO:0000256" key="1">
    <source>
        <dbReference type="ARBA" id="ARBA00023157"/>
    </source>
</evidence>
<sequence length="482" mass="54421">MKTFAFAIFAVLVILAQRSSAARRSRESFEFFTRKIVCHFDSLSYYRGNFAPEQIDPFLCTHINYEYAVLNEDAYEIDYLDQSIDIEQNYYDRIISLRHRNPDLRILLSIGGWEDSASGKYSVLAGDKDKRSHFTRTAIAFLKKHRFDGLNVAWLYPNCWQGKCGSNSDDKENYVKLLRELRAAFDKEDLLLTASVSAVVEHIDAGYDVPEVTKLVDYVNVLTYDLHRGEESKTGHHSQFYSSSSNLDVSANFDLAANHWIDLGARRSKLIMGIPSYGRTWTLADKSKNGLDVDARGPGIAGPLTQREGLLGYNEICLDDSWTEFSNSLTGIYATKDDQWVSYDTTRTAILKSRYVRYYGLGGVAYRYFSTDDYEGNCFGHRYPILKSIHYGLGDYDERYRAINEDDVPGLLSTIQLPGLADDNEDLLDTEDDLDELTGLDTALDGFDLDANVDLDTALDGADFEADAALEGATNFDAELAW</sequence>
<dbReference type="GO" id="GO:0005975">
    <property type="term" value="P:carbohydrate metabolic process"/>
    <property type="evidence" value="ECO:0007669"/>
    <property type="project" value="InterPro"/>
</dbReference>
<evidence type="ECO:0000259" key="3">
    <source>
        <dbReference type="PROSITE" id="PS51910"/>
    </source>
</evidence>